<dbReference type="Proteomes" id="UP000630149">
    <property type="component" value="Unassembled WGS sequence"/>
</dbReference>
<dbReference type="RefSeq" id="WP_131775506.1">
    <property type="nucleotide sequence ID" value="NZ_BMOB01000001.1"/>
</dbReference>
<comment type="caution">
    <text evidence="1">The sequence shown here is derived from an EMBL/GenBank/DDBJ whole genome shotgun (WGS) entry which is preliminary data.</text>
</comment>
<organism evidence="1 2">
    <name type="scientific">Legionella impletisoli</name>
    <dbReference type="NCBI Taxonomy" id="343510"/>
    <lineage>
        <taxon>Bacteria</taxon>
        <taxon>Pseudomonadati</taxon>
        <taxon>Pseudomonadota</taxon>
        <taxon>Gammaproteobacteria</taxon>
        <taxon>Legionellales</taxon>
        <taxon>Legionellaceae</taxon>
        <taxon>Legionella</taxon>
    </lineage>
</organism>
<dbReference type="InterPro" id="IPR011009">
    <property type="entry name" value="Kinase-like_dom_sf"/>
</dbReference>
<evidence type="ECO:0000313" key="1">
    <source>
        <dbReference type="EMBL" id="GGI77382.1"/>
    </source>
</evidence>
<dbReference type="OrthoDB" id="9810277at2"/>
<dbReference type="PANTHER" id="PTHR43883:SF1">
    <property type="entry name" value="GLUCONOKINASE"/>
    <property type="match status" value="1"/>
</dbReference>
<dbReference type="PANTHER" id="PTHR43883">
    <property type="entry name" value="SLR0207 PROTEIN"/>
    <property type="match status" value="1"/>
</dbReference>
<reference evidence="1" key="1">
    <citation type="journal article" date="2014" name="Int. J. Syst. Evol. Microbiol.">
        <title>Complete genome sequence of Corynebacterium casei LMG S-19264T (=DSM 44701T), isolated from a smear-ripened cheese.</title>
        <authorList>
            <consortium name="US DOE Joint Genome Institute (JGI-PGF)"/>
            <person name="Walter F."/>
            <person name="Albersmeier A."/>
            <person name="Kalinowski J."/>
            <person name="Ruckert C."/>
        </authorList>
    </citation>
    <scope>NUCLEOTIDE SEQUENCE</scope>
    <source>
        <strain evidence="1">JCM 13919</strain>
    </source>
</reference>
<dbReference type="SUPFAM" id="SSF56112">
    <property type="entry name" value="Protein kinase-like (PK-like)"/>
    <property type="match status" value="1"/>
</dbReference>
<name>A0A917JN36_9GAMM</name>
<dbReference type="EMBL" id="BMOB01000001">
    <property type="protein sequence ID" value="GGI77382.1"/>
    <property type="molecule type" value="Genomic_DNA"/>
</dbReference>
<reference evidence="1" key="2">
    <citation type="submission" date="2020-09" db="EMBL/GenBank/DDBJ databases">
        <authorList>
            <person name="Sun Q."/>
            <person name="Ohkuma M."/>
        </authorList>
    </citation>
    <scope>NUCLEOTIDE SEQUENCE</scope>
    <source>
        <strain evidence="1">JCM 13919</strain>
    </source>
</reference>
<accession>A0A917JN36</accession>
<keyword evidence="2" id="KW-1185">Reference proteome</keyword>
<proteinExistence type="predicted"/>
<dbReference type="InterPro" id="IPR052732">
    <property type="entry name" value="Cell-binding_unc_protein"/>
</dbReference>
<gene>
    <name evidence="1" type="ORF">GCM10007966_02670</name>
</gene>
<protein>
    <recommendedName>
        <fullName evidence="3">Aminoglycoside phosphotransferase domain-containing protein</fullName>
    </recommendedName>
</protein>
<evidence type="ECO:0008006" key="3">
    <source>
        <dbReference type="Google" id="ProtNLM"/>
    </source>
</evidence>
<evidence type="ECO:0000313" key="2">
    <source>
        <dbReference type="Proteomes" id="UP000630149"/>
    </source>
</evidence>
<sequence>MNLNRQKNPWEALKEKFDFLREPSSYHEHCSEVTYIETHMSFIFLTNQHAYKLKKPVTFSYLDFSTLESRRNNCFKEVEINQFLAANIYLKPIPLMLNKQKKLIPVGHPEGKFIVDWLVKMKRFPREKTLDEAILNQKINWTLVKEAANLLMHFYSISPPTQLSPERYLLNLKESIFKNEQALINPSYSLNTTLVKELHSFQQNELHALSDEIKHRVLQGKVLECHGDLRPEHVCLISPPIITDRLEFNRTLRVMDVVEELAYFSLECEFLGNSEVGTLFLSTYQEHIEDIPSPRLWRFYTLLRTCLRAKISAWHLDDPQVNDLEKWYKKAQDYLTYATSKV</sequence>
<dbReference type="AlphaFoldDB" id="A0A917JN36"/>